<organism evidence="1 2">
    <name type="scientific">Rhodopseudomonas palustris (strain BisB5)</name>
    <dbReference type="NCBI Taxonomy" id="316057"/>
    <lineage>
        <taxon>Bacteria</taxon>
        <taxon>Pseudomonadati</taxon>
        <taxon>Pseudomonadota</taxon>
        <taxon>Alphaproteobacteria</taxon>
        <taxon>Hyphomicrobiales</taxon>
        <taxon>Nitrobacteraceae</taxon>
        <taxon>Rhodopseudomonas</taxon>
    </lineage>
</organism>
<dbReference type="AlphaFoldDB" id="Q136J4"/>
<accession>Q136J4</accession>
<name>Q136J4_RHOPS</name>
<reference evidence="1 2" key="1">
    <citation type="submission" date="2006-03" db="EMBL/GenBank/DDBJ databases">
        <title>Complete sequence of Rhodopseudomonas palustris BisB5.</title>
        <authorList>
            <consortium name="US DOE Joint Genome Institute"/>
            <person name="Copeland A."/>
            <person name="Lucas S."/>
            <person name="Lapidus A."/>
            <person name="Barry K."/>
            <person name="Detter J.C."/>
            <person name="Glavina del Rio T."/>
            <person name="Hammon N."/>
            <person name="Israni S."/>
            <person name="Dalin E."/>
            <person name="Tice H."/>
            <person name="Pitluck S."/>
            <person name="Chain P."/>
            <person name="Malfatti S."/>
            <person name="Shin M."/>
            <person name="Vergez L."/>
            <person name="Schmutz J."/>
            <person name="Larimer F."/>
            <person name="Land M."/>
            <person name="Hauser L."/>
            <person name="Pelletier D.A."/>
            <person name="Kyrpides N."/>
            <person name="Lykidis A."/>
            <person name="Oda Y."/>
            <person name="Harwood C.S."/>
            <person name="Richardson P."/>
        </authorList>
    </citation>
    <scope>NUCLEOTIDE SEQUENCE [LARGE SCALE GENOMIC DNA]</scope>
    <source>
        <strain evidence="1 2">BisB5</strain>
    </source>
</reference>
<dbReference type="InterPro" id="IPR046724">
    <property type="entry name" value="DUF6616"/>
</dbReference>
<dbReference type="EMBL" id="CP000283">
    <property type="protein sequence ID" value="ABE39995.1"/>
    <property type="molecule type" value="Genomic_DNA"/>
</dbReference>
<evidence type="ECO:0000313" key="2">
    <source>
        <dbReference type="Proteomes" id="UP000001818"/>
    </source>
</evidence>
<sequence length="120" mass="12941">MSIGNQTMAHYLAELYTPKQAWLDLSEAERQQFFARVGSAMPALSALGVEALSLGKVDQSKLHASKHAFFAVWRCPDDAALEALVSGIAQSGWHDYFDTINAGGEGTDFMGHLVQLGQAA</sequence>
<gene>
    <name evidence="1" type="ordered locus">RPD_2767</name>
</gene>
<evidence type="ECO:0000313" key="1">
    <source>
        <dbReference type="EMBL" id="ABE39995.1"/>
    </source>
</evidence>
<dbReference type="STRING" id="316057.RPD_2767"/>
<protein>
    <submittedName>
        <fullName evidence="1">Uncharacterized protein</fullName>
    </submittedName>
</protein>
<dbReference type="HOGENOM" id="CLU_171766_0_0_5"/>
<dbReference type="Proteomes" id="UP000001818">
    <property type="component" value="Chromosome"/>
</dbReference>
<proteinExistence type="predicted"/>
<dbReference type="Pfam" id="PF20321">
    <property type="entry name" value="DUF6616"/>
    <property type="match status" value="1"/>
</dbReference>
<dbReference type="KEGG" id="rpd:RPD_2767"/>
<dbReference type="eggNOG" id="ENOG5032TXS">
    <property type="taxonomic scope" value="Bacteria"/>
</dbReference>